<reference evidence="7 8" key="1">
    <citation type="submission" date="2018-09" db="EMBL/GenBank/DDBJ databases">
        <title>Marinorhizobium profundi gen. nov., sp. nov., isolated from a deep-sea sediment sample from the New Britain Trench and proposal of Marinorhizobiaceae fam. nov. in the order Rhizobiales of the class Alphaproteobacteria.</title>
        <authorList>
            <person name="Cao J."/>
        </authorList>
    </citation>
    <scope>NUCLEOTIDE SEQUENCE [LARGE SCALE GENOMIC DNA]</scope>
    <source>
        <strain evidence="7 8">WS11</strain>
    </source>
</reference>
<evidence type="ECO:0000256" key="3">
    <source>
        <dbReference type="ARBA" id="ARBA00023125"/>
    </source>
</evidence>
<dbReference type="InterPro" id="IPR001647">
    <property type="entry name" value="HTH_TetR"/>
</dbReference>
<feature type="DNA-binding region" description="H-T-H motif" evidence="5">
    <location>
        <begin position="48"/>
        <end position="67"/>
    </location>
</feature>
<dbReference type="PANTHER" id="PTHR30055:SF234">
    <property type="entry name" value="HTH-TYPE TRANSCRIPTIONAL REGULATOR BETI"/>
    <property type="match status" value="1"/>
</dbReference>
<accession>A0A3Q8XMW8</accession>
<dbReference type="Pfam" id="PF00440">
    <property type="entry name" value="TetR_N"/>
    <property type="match status" value="1"/>
</dbReference>
<dbReference type="SUPFAM" id="SSF46689">
    <property type="entry name" value="Homeodomain-like"/>
    <property type="match status" value="1"/>
</dbReference>
<keyword evidence="3 5" id="KW-0238">DNA-binding</keyword>
<keyword evidence="4" id="KW-0804">Transcription</keyword>
<keyword evidence="8" id="KW-1185">Reference proteome</keyword>
<organism evidence="7 8">
    <name type="scientific">Georhizobium profundi</name>
    <dbReference type="NCBI Taxonomy" id="2341112"/>
    <lineage>
        <taxon>Bacteria</taxon>
        <taxon>Pseudomonadati</taxon>
        <taxon>Pseudomonadota</taxon>
        <taxon>Alphaproteobacteria</taxon>
        <taxon>Hyphomicrobiales</taxon>
        <taxon>Rhizobiaceae</taxon>
        <taxon>Georhizobium</taxon>
    </lineage>
</organism>
<dbReference type="GO" id="GO:0000976">
    <property type="term" value="F:transcription cis-regulatory region binding"/>
    <property type="evidence" value="ECO:0007669"/>
    <property type="project" value="TreeGrafter"/>
</dbReference>
<dbReference type="EMBL" id="CP032509">
    <property type="protein sequence ID" value="AZN71013.1"/>
    <property type="molecule type" value="Genomic_DNA"/>
</dbReference>
<dbReference type="Gene3D" id="1.10.357.10">
    <property type="entry name" value="Tetracycline Repressor, domain 2"/>
    <property type="match status" value="1"/>
</dbReference>
<feature type="domain" description="HTH tetR-type" evidence="6">
    <location>
        <begin position="25"/>
        <end position="85"/>
    </location>
</feature>
<evidence type="ECO:0000256" key="4">
    <source>
        <dbReference type="ARBA" id="ARBA00023163"/>
    </source>
</evidence>
<dbReference type="SUPFAM" id="SSF48498">
    <property type="entry name" value="Tetracyclin repressor-like, C-terminal domain"/>
    <property type="match status" value="1"/>
</dbReference>
<keyword evidence="1" id="KW-0678">Repressor</keyword>
<dbReference type="AlphaFoldDB" id="A0A3Q8XMW8"/>
<evidence type="ECO:0000256" key="1">
    <source>
        <dbReference type="ARBA" id="ARBA00022491"/>
    </source>
</evidence>
<dbReference type="OrthoDB" id="9808189at2"/>
<evidence type="ECO:0000259" key="6">
    <source>
        <dbReference type="PROSITE" id="PS50977"/>
    </source>
</evidence>
<dbReference type="InterPro" id="IPR036271">
    <property type="entry name" value="Tet_transcr_reg_TetR-rel_C_sf"/>
</dbReference>
<name>A0A3Q8XMW8_9HYPH</name>
<dbReference type="InterPro" id="IPR039538">
    <property type="entry name" value="BetI_C"/>
</dbReference>
<dbReference type="KEGG" id="abaw:D5400_06745"/>
<dbReference type="InterPro" id="IPR050109">
    <property type="entry name" value="HTH-type_TetR-like_transc_reg"/>
</dbReference>
<dbReference type="Proteomes" id="UP000268192">
    <property type="component" value="Chromosome"/>
</dbReference>
<protein>
    <submittedName>
        <fullName evidence="7">TetR/AcrR family transcriptional regulator</fullName>
    </submittedName>
</protein>
<dbReference type="GO" id="GO:0003700">
    <property type="term" value="F:DNA-binding transcription factor activity"/>
    <property type="evidence" value="ECO:0007669"/>
    <property type="project" value="TreeGrafter"/>
</dbReference>
<evidence type="ECO:0000313" key="8">
    <source>
        <dbReference type="Proteomes" id="UP000268192"/>
    </source>
</evidence>
<dbReference type="PROSITE" id="PS50977">
    <property type="entry name" value="HTH_TETR_2"/>
    <property type="match status" value="1"/>
</dbReference>
<evidence type="ECO:0000313" key="7">
    <source>
        <dbReference type="EMBL" id="AZN71013.1"/>
    </source>
</evidence>
<dbReference type="PANTHER" id="PTHR30055">
    <property type="entry name" value="HTH-TYPE TRANSCRIPTIONAL REGULATOR RUTR"/>
    <property type="match status" value="1"/>
</dbReference>
<gene>
    <name evidence="7" type="ORF">D5400_06745</name>
</gene>
<keyword evidence="2" id="KW-0805">Transcription regulation</keyword>
<dbReference type="PRINTS" id="PR00455">
    <property type="entry name" value="HTHTETR"/>
</dbReference>
<evidence type="ECO:0000256" key="5">
    <source>
        <dbReference type="PROSITE-ProRule" id="PRU00335"/>
    </source>
</evidence>
<evidence type="ECO:0000256" key="2">
    <source>
        <dbReference type="ARBA" id="ARBA00023015"/>
    </source>
</evidence>
<proteinExistence type="predicted"/>
<sequence>MLDRAVSMNISVLLKAADTPETAQDCRRRHIMEAAERCFARSGFHKTSMQEICAEAAMSPGALYRYFKSKEAIIEAICLDERQRCHGTLEPLLVEGDFTEAFVDMAMAYFEQMRRPGATPMMLEVFAEGLRNGAVGRNFLENEAMVREHISDFVKRAADRGDIDATVDHDAAIGMMMALGEGIVMRSAIDPALEPERIRAMLAAMIDAVFGRGKRR</sequence>
<dbReference type="InterPro" id="IPR009057">
    <property type="entry name" value="Homeodomain-like_sf"/>
</dbReference>
<dbReference type="Pfam" id="PF13977">
    <property type="entry name" value="TetR_C_6"/>
    <property type="match status" value="1"/>
</dbReference>